<keyword evidence="2 3" id="KW-0040">ANK repeat</keyword>
<dbReference type="PROSITE" id="PS50088">
    <property type="entry name" value="ANK_REPEAT"/>
    <property type="match status" value="1"/>
</dbReference>
<protein>
    <recommendedName>
        <fullName evidence="7">Ankyrin repeat protein 1</fullName>
    </recommendedName>
</protein>
<dbReference type="InParanoid" id="A0A067MD86"/>
<dbReference type="PROSITE" id="PS50297">
    <property type="entry name" value="ANK_REP_REGION"/>
    <property type="match status" value="1"/>
</dbReference>
<dbReference type="EMBL" id="KL198043">
    <property type="protein sequence ID" value="KDQ13519.1"/>
    <property type="molecule type" value="Genomic_DNA"/>
</dbReference>
<dbReference type="Pfam" id="PF00023">
    <property type="entry name" value="Ank"/>
    <property type="match status" value="1"/>
</dbReference>
<feature type="repeat" description="ANK" evidence="3">
    <location>
        <begin position="132"/>
        <end position="164"/>
    </location>
</feature>
<dbReference type="InterPro" id="IPR036770">
    <property type="entry name" value="Ankyrin_rpt-contain_sf"/>
</dbReference>
<evidence type="ECO:0000256" key="3">
    <source>
        <dbReference type="PROSITE-ProRule" id="PRU00023"/>
    </source>
</evidence>
<gene>
    <name evidence="5" type="ORF">BOTBODRAFT_33533</name>
</gene>
<dbReference type="Gene3D" id="1.25.40.20">
    <property type="entry name" value="Ankyrin repeat-containing domain"/>
    <property type="match status" value="2"/>
</dbReference>
<evidence type="ECO:0000313" key="5">
    <source>
        <dbReference type="EMBL" id="KDQ13519.1"/>
    </source>
</evidence>
<evidence type="ECO:0000256" key="1">
    <source>
        <dbReference type="ARBA" id="ARBA00022737"/>
    </source>
</evidence>
<feature type="region of interest" description="Disordered" evidence="4">
    <location>
        <begin position="420"/>
        <end position="457"/>
    </location>
</feature>
<reference evidence="6" key="1">
    <citation type="journal article" date="2014" name="Proc. Natl. Acad. Sci. U.S.A.">
        <title>Extensive sampling of basidiomycete genomes demonstrates inadequacy of the white-rot/brown-rot paradigm for wood decay fungi.</title>
        <authorList>
            <person name="Riley R."/>
            <person name="Salamov A.A."/>
            <person name="Brown D.W."/>
            <person name="Nagy L.G."/>
            <person name="Floudas D."/>
            <person name="Held B.W."/>
            <person name="Levasseur A."/>
            <person name="Lombard V."/>
            <person name="Morin E."/>
            <person name="Otillar R."/>
            <person name="Lindquist E.A."/>
            <person name="Sun H."/>
            <person name="LaButti K.M."/>
            <person name="Schmutz J."/>
            <person name="Jabbour D."/>
            <person name="Luo H."/>
            <person name="Baker S.E."/>
            <person name="Pisabarro A.G."/>
            <person name="Walton J.D."/>
            <person name="Blanchette R.A."/>
            <person name="Henrissat B."/>
            <person name="Martin F."/>
            <person name="Cullen D."/>
            <person name="Hibbett D.S."/>
            <person name="Grigoriev I.V."/>
        </authorList>
    </citation>
    <scope>NUCLEOTIDE SEQUENCE [LARGE SCALE GENOMIC DNA]</scope>
    <source>
        <strain evidence="6">FD-172 SS1</strain>
    </source>
</reference>
<evidence type="ECO:0000256" key="4">
    <source>
        <dbReference type="SAM" id="MobiDB-lite"/>
    </source>
</evidence>
<dbReference type="Pfam" id="PF12796">
    <property type="entry name" value="Ank_2"/>
    <property type="match status" value="1"/>
</dbReference>
<dbReference type="SUPFAM" id="SSF48403">
    <property type="entry name" value="Ankyrin repeat"/>
    <property type="match status" value="1"/>
</dbReference>
<sequence length="961" mass="105393">MPTQSLLHQAVIQGNAAAVLAALANSENINALDEHGRNVVICAVLGAKELAPEPTASSSSPSSPTSTRRLRVLTDVLLQNRDLSLYTLNAPQEYAQGATALALAAWLNKPQEVFALLEASQGCVSVDARDALGATALMYAVRDGHVTVVQTLLAFSARPDVTDVNFFSALHYAYAHPAILWLCEVELRKQRAKLQKCHPNLRAIISSVQCNTRAIQAQFIDTPLGRYLPPPPAENFSQSALDLSMRRILHAIGTRDIPRLRTLLFPPGSPIATSPLIIINWRDVKGFGLLHYAITLTQPSEEIVDLLYLAGADMGIRASSLNSTPLHCLARWANAAGNSPDIPLFSFVVHLIRNLKAPLFAIDETKETCLHVAAEHGKSADIVRALLYCDSNGLMREMRNKRGLLPVEVAKEEFLPLFSPSPKSEAPRSRATSLCSGATLRDPPTTPSGSSSPTVIWPNATSPQSITVARLGRRKAQMLSLSRHVVNNLAHTKSILQGIGHDKATELRDIYRVLTTTTDMSKTVLGHWSTMLDVIDEDLKDIRELLAHNDSLLAHLSTRIEYCSKGTRAGTPDARGNHIKRKRSLGGGSGYQPDVSHPCSPTDSLSGSSVFFQHLAAPSRRHIDVSTSPDTSSWLRPSTLNEDCMPYLTAKQNLLEVATDIQALHHRLSALRTEEERLLSLPFSPQGCIVVERAMSERRREEVRANELADERRLLEWQVRQFEAMEKGMSSTEKLAAYLRPRTPAQGKSKAQRMKIVMEVDEEACSVGREVKRGAHQFDGLSGEAEDARQEANASYDTGFSQCATLRAAPTMLAKASRDMFNIEELCITLDQSIITARCSLTHAQHLISSSMQERLIIVKGGLLGLRQDVLESTAGSATPTLRGKTAPPLTPSLTKRFSFDFPALPPVSSAAEDEPVPSLEQLLSQKIPNKVDDIIRSAEKIRVWLNLVRTVLRQVKKNLP</sequence>
<dbReference type="PANTHER" id="PTHR24161">
    <property type="entry name" value="ANK_REP_REGION DOMAIN-CONTAINING PROTEIN-RELATED"/>
    <property type="match status" value="1"/>
</dbReference>
<evidence type="ECO:0000313" key="6">
    <source>
        <dbReference type="Proteomes" id="UP000027195"/>
    </source>
</evidence>
<proteinExistence type="predicted"/>
<dbReference type="STRING" id="930990.A0A067MD86"/>
<feature type="region of interest" description="Disordered" evidence="4">
    <location>
        <begin position="568"/>
        <end position="599"/>
    </location>
</feature>
<evidence type="ECO:0000256" key="2">
    <source>
        <dbReference type="ARBA" id="ARBA00023043"/>
    </source>
</evidence>
<dbReference type="SMART" id="SM00248">
    <property type="entry name" value="ANK"/>
    <property type="match status" value="5"/>
</dbReference>
<evidence type="ECO:0008006" key="7">
    <source>
        <dbReference type="Google" id="ProtNLM"/>
    </source>
</evidence>
<dbReference type="PANTHER" id="PTHR24161:SF124">
    <property type="entry name" value="TRANSIENT RECEPTOR POTENTIAL CHANNEL PYREXIA"/>
    <property type="match status" value="1"/>
</dbReference>
<name>A0A067MD86_BOTB1</name>
<dbReference type="Proteomes" id="UP000027195">
    <property type="component" value="Unassembled WGS sequence"/>
</dbReference>
<keyword evidence="1" id="KW-0677">Repeat</keyword>
<organism evidence="5 6">
    <name type="scientific">Botryobasidium botryosum (strain FD-172 SS1)</name>
    <dbReference type="NCBI Taxonomy" id="930990"/>
    <lineage>
        <taxon>Eukaryota</taxon>
        <taxon>Fungi</taxon>
        <taxon>Dikarya</taxon>
        <taxon>Basidiomycota</taxon>
        <taxon>Agaricomycotina</taxon>
        <taxon>Agaricomycetes</taxon>
        <taxon>Cantharellales</taxon>
        <taxon>Botryobasidiaceae</taxon>
        <taxon>Botryobasidium</taxon>
    </lineage>
</organism>
<accession>A0A067MD86</accession>
<dbReference type="OrthoDB" id="539213at2759"/>
<dbReference type="HOGENOM" id="CLU_013983_0_0_1"/>
<keyword evidence="6" id="KW-1185">Reference proteome</keyword>
<dbReference type="AlphaFoldDB" id="A0A067MD86"/>
<dbReference type="InterPro" id="IPR002110">
    <property type="entry name" value="Ankyrin_rpt"/>
</dbReference>